<proteinExistence type="predicted"/>
<organism evidence="2 3">
    <name type="scientific">Saponaria officinalis</name>
    <name type="common">Common soapwort</name>
    <name type="synonym">Lychnis saponaria</name>
    <dbReference type="NCBI Taxonomy" id="3572"/>
    <lineage>
        <taxon>Eukaryota</taxon>
        <taxon>Viridiplantae</taxon>
        <taxon>Streptophyta</taxon>
        <taxon>Embryophyta</taxon>
        <taxon>Tracheophyta</taxon>
        <taxon>Spermatophyta</taxon>
        <taxon>Magnoliopsida</taxon>
        <taxon>eudicotyledons</taxon>
        <taxon>Gunneridae</taxon>
        <taxon>Pentapetalae</taxon>
        <taxon>Caryophyllales</taxon>
        <taxon>Caryophyllaceae</taxon>
        <taxon>Caryophylleae</taxon>
        <taxon>Saponaria</taxon>
    </lineage>
</organism>
<name>A0AAW1HJC1_SAPOF</name>
<feature type="domain" description="ELP3-like N-terminal" evidence="1">
    <location>
        <begin position="2"/>
        <end position="59"/>
    </location>
</feature>
<sequence length="115" mass="13179">MVETFRNGETVDLNALNSAACRKYRISRAPQLVEMIRAVPDADRQVLLPKLRAKSVRTASGIVRNSWLVLLILREIIVARFLPNLICNSVLLSIPRFFRYVEGYMKEKLQPASYD</sequence>
<evidence type="ECO:0000313" key="2">
    <source>
        <dbReference type="EMBL" id="KAK9676353.1"/>
    </source>
</evidence>
<dbReference type="Pfam" id="PF23613">
    <property type="entry name" value="ELP3_N"/>
    <property type="match status" value="1"/>
</dbReference>
<dbReference type="InterPro" id="IPR056591">
    <property type="entry name" value="ELP3-like_N"/>
</dbReference>
<evidence type="ECO:0000313" key="3">
    <source>
        <dbReference type="Proteomes" id="UP001443914"/>
    </source>
</evidence>
<reference evidence="2" key="1">
    <citation type="submission" date="2024-03" db="EMBL/GenBank/DDBJ databases">
        <title>WGS assembly of Saponaria officinalis var. Norfolk2.</title>
        <authorList>
            <person name="Jenkins J."/>
            <person name="Shu S."/>
            <person name="Grimwood J."/>
            <person name="Barry K."/>
            <person name="Goodstein D."/>
            <person name="Schmutz J."/>
            <person name="Leebens-Mack J."/>
            <person name="Osbourn A."/>
        </authorList>
    </citation>
    <scope>NUCLEOTIDE SEQUENCE [LARGE SCALE GENOMIC DNA]</scope>
    <source>
        <strain evidence="2">JIC</strain>
    </source>
</reference>
<dbReference type="AlphaFoldDB" id="A0AAW1HJC1"/>
<dbReference type="EMBL" id="JBDFQZ010000011">
    <property type="protein sequence ID" value="KAK9676353.1"/>
    <property type="molecule type" value="Genomic_DNA"/>
</dbReference>
<keyword evidence="3" id="KW-1185">Reference proteome</keyword>
<gene>
    <name evidence="2" type="ORF">RND81_11G071400</name>
</gene>
<dbReference type="Proteomes" id="UP001443914">
    <property type="component" value="Unassembled WGS sequence"/>
</dbReference>
<protein>
    <recommendedName>
        <fullName evidence="1">ELP3-like N-terminal domain-containing protein</fullName>
    </recommendedName>
</protein>
<evidence type="ECO:0000259" key="1">
    <source>
        <dbReference type="Pfam" id="PF23613"/>
    </source>
</evidence>
<accession>A0AAW1HJC1</accession>
<comment type="caution">
    <text evidence="2">The sequence shown here is derived from an EMBL/GenBank/DDBJ whole genome shotgun (WGS) entry which is preliminary data.</text>
</comment>